<dbReference type="RefSeq" id="WP_137096999.1">
    <property type="nucleotide sequence ID" value="NZ_SWMS01000030.1"/>
</dbReference>
<keyword evidence="3" id="KW-1185">Reference proteome</keyword>
<dbReference type="Proteomes" id="UP000309992">
    <property type="component" value="Unassembled WGS sequence"/>
</dbReference>
<proteinExistence type="predicted"/>
<organism evidence="2 3">
    <name type="scientific">Prauserella endophytica</name>
    <dbReference type="NCBI Taxonomy" id="1592324"/>
    <lineage>
        <taxon>Bacteria</taxon>
        <taxon>Bacillati</taxon>
        <taxon>Actinomycetota</taxon>
        <taxon>Actinomycetes</taxon>
        <taxon>Pseudonocardiales</taxon>
        <taxon>Pseudonocardiaceae</taxon>
        <taxon>Prauserella</taxon>
        <taxon>Prauserella coralliicola group</taxon>
    </lineage>
</organism>
<accession>A0ABY2RW27</accession>
<reference evidence="2 3" key="1">
    <citation type="journal article" date="2015" name="Antonie Van Leeuwenhoek">
        <title>Prauserella endophytica sp. nov., an endophytic actinobacterium isolated from Tamarix taklamakanensis.</title>
        <authorList>
            <person name="Liu J.M."/>
            <person name="Habden X."/>
            <person name="Guo L."/>
            <person name="Tuo L."/>
            <person name="Jiang Z.K."/>
            <person name="Liu S.W."/>
            <person name="Liu X.F."/>
            <person name="Chen L."/>
            <person name="Li R.F."/>
            <person name="Zhang Y.Q."/>
            <person name="Sun C.H."/>
        </authorList>
    </citation>
    <scope>NUCLEOTIDE SEQUENCE [LARGE SCALE GENOMIC DNA]</scope>
    <source>
        <strain evidence="2 3">CGMCC 4.7182</strain>
    </source>
</reference>
<evidence type="ECO:0000313" key="3">
    <source>
        <dbReference type="Proteomes" id="UP000309992"/>
    </source>
</evidence>
<gene>
    <name evidence="2" type="ORF">FCN18_33325</name>
</gene>
<evidence type="ECO:0000256" key="1">
    <source>
        <dbReference type="SAM" id="MobiDB-lite"/>
    </source>
</evidence>
<evidence type="ECO:0000313" key="2">
    <source>
        <dbReference type="EMBL" id="TKG61523.1"/>
    </source>
</evidence>
<dbReference type="EMBL" id="SWMS01000030">
    <property type="protein sequence ID" value="TKG61523.1"/>
    <property type="molecule type" value="Genomic_DNA"/>
</dbReference>
<name>A0ABY2RW27_9PSEU</name>
<protein>
    <submittedName>
        <fullName evidence="2">Uncharacterized protein</fullName>
    </submittedName>
</protein>
<feature type="compositionally biased region" description="Low complexity" evidence="1">
    <location>
        <begin position="1"/>
        <end position="16"/>
    </location>
</feature>
<comment type="caution">
    <text evidence="2">The sequence shown here is derived from an EMBL/GenBank/DDBJ whole genome shotgun (WGS) entry which is preliminary data.</text>
</comment>
<sequence length="117" mass="12365">MSTPEPTPAGAATAAQRHLHRHRAAVEQATHALLDASLANLDDDYAEPGVVPDDDARQLAESLRLLVQELPEAFAVLRAGIGTGPALEFVTAAQRHLHALSADTGRLVCALTGRSDR</sequence>
<feature type="region of interest" description="Disordered" evidence="1">
    <location>
        <begin position="1"/>
        <end position="25"/>
    </location>
</feature>